<proteinExistence type="predicted"/>
<dbReference type="EMBL" id="QGNW01000508">
    <property type="protein sequence ID" value="RVW69103.1"/>
    <property type="molecule type" value="Genomic_DNA"/>
</dbReference>
<name>A0A438GA56_VITVI</name>
<sequence length="123" mass="14173">MLSSIVGMESCNLLWQHDVRAQHFYLFARNNSIRKKKDQKSLGDLDEGLPEPSDLLATLPPWKKREILPLFNGEETQEAVKEEPPKLILKPLPTELKYAYLEKQAEPCCYFFISYHYSGGLST</sequence>
<dbReference type="AlphaFoldDB" id="A0A438GA56"/>
<evidence type="ECO:0000313" key="2">
    <source>
        <dbReference type="Proteomes" id="UP000288805"/>
    </source>
</evidence>
<reference evidence="1 2" key="1">
    <citation type="journal article" date="2018" name="PLoS Genet.">
        <title>Population sequencing reveals clonal diversity and ancestral inbreeding in the grapevine cultivar Chardonnay.</title>
        <authorList>
            <person name="Roach M.J."/>
            <person name="Johnson D.L."/>
            <person name="Bohlmann J."/>
            <person name="van Vuuren H.J."/>
            <person name="Jones S.J."/>
            <person name="Pretorius I.S."/>
            <person name="Schmidt S.A."/>
            <person name="Borneman A.R."/>
        </authorList>
    </citation>
    <scope>NUCLEOTIDE SEQUENCE [LARGE SCALE GENOMIC DNA]</scope>
    <source>
        <strain evidence="2">cv. Chardonnay</strain>
        <tissue evidence="1">Leaf</tissue>
    </source>
</reference>
<gene>
    <name evidence="1" type="ORF">CK203_060685</name>
</gene>
<dbReference type="Proteomes" id="UP000288805">
    <property type="component" value="Unassembled WGS sequence"/>
</dbReference>
<comment type="caution">
    <text evidence="1">The sequence shown here is derived from an EMBL/GenBank/DDBJ whole genome shotgun (WGS) entry which is preliminary data.</text>
</comment>
<organism evidence="1 2">
    <name type="scientific">Vitis vinifera</name>
    <name type="common">Grape</name>
    <dbReference type="NCBI Taxonomy" id="29760"/>
    <lineage>
        <taxon>Eukaryota</taxon>
        <taxon>Viridiplantae</taxon>
        <taxon>Streptophyta</taxon>
        <taxon>Embryophyta</taxon>
        <taxon>Tracheophyta</taxon>
        <taxon>Spermatophyta</taxon>
        <taxon>Magnoliopsida</taxon>
        <taxon>eudicotyledons</taxon>
        <taxon>Gunneridae</taxon>
        <taxon>Pentapetalae</taxon>
        <taxon>rosids</taxon>
        <taxon>Vitales</taxon>
        <taxon>Vitaceae</taxon>
        <taxon>Viteae</taxon>
        <taxon>Vitis</taxon>
    </lineage>
</organism>
<evidence type="ECO:0000313" key="1">
    <source>
        <dbReference type="EMBL" id="RVW69103.1"/>
    </source>
</evidence>
<protein>
    <submittedName>
        <fullName evidence="1">Uncharacterized protein</fullName>
    </submittedName>
</protein>
<accession>A0A438GA56</accession>